<reference evidence="2 3" key="1">
    <citation type="submission" date="2023-12" db="EMBL/GenBank/DDBJ databases">
        <title>Genome sequencing and assembly of bacterial species from a model synthetic community.</title>
        <authorList>
            <person name="Hogle S.L."/>
        </authorList>
    </citation>
    <scope>NUCLEOTIDE SEQUENCE [LARGE SCALE GENOMIC DNA]</scope>
    <source>
        <strain evidence="2 3">HAMBI_3031</strain>
    </source>
</reference>
<gene>
    <name evidence="2" type="ORF">U0035_12395</name>
</gene>
<protein>
    <recommendedName>
        <fullName evidence="4">Cytochrome c domain-containing protein</fullName>
    </recommendedName>
</protein>
<feature type="chain" id="PRO_5045820206" description="Cytochrome c domain-containing protein" evidence="1">
    <location>
        <begin position="18"/>
        <end position="107"/>
    </location>
</feature>
<dbReference type="Proteomes" id="UP001325680">
    <property type="component" value="Chromosome"/>
</dbReference>
<dbReference type="PROSITE" id="PS51257">
    <property type="entry name" value="PROKAR_LIPOPROTEIN"/>
    <property type="match status" value="1"/>
</dbReference>
<accession>A0ABZ0W063</accession>
<sequence length="107" mass="11076">MKKTILAMAILASVVVACTPKASKTPAPPATPPTPEVAAAITGSVEAGGVIMASAKCTKCHGDETGHVPKHTFAEQDKLMQAMAKKAKLSEQETADLMAYVKAKAKQ</sequence>
<evidence type="ECO:0000313" key="2">
    <source>
        <dbReference type="EMBL" id="WQD36466.1"/>
    </source>
</evidence>
<feature type="signal peptide" evidence="1">
    <location>
        <begin position="1"/>
        <end position="17"/>
    </location>
</feature>
<name>A0ABZ0W063_9BACT</name>
<keyword evidence="1" id="KW-0732">Signal</keyword>
<dbReference type="SUPFAM" id="SSF46626">
    <property type="entry name" value="Cytochrome c"/>
    <property type="match status" value="1"/>
</dbReference>
<organism evidence="2 3">
    <name type="scientific">Niabella yanshanensis</name>
    <dbReference type="NCBI Taxonomy" id="577386"/>
    <lineage>
        <taxon>Bacteria</taxon>
        <taxon>Pseudomonadati</taxon>
        <taxon>Bacteroidota</taxon>
        <taxon>Chitinophagia</taxon>
        <taxon>Chitinophagales</taxon>
        <taxon>Chitinophagaceae</taxon>
        <taxon>Niabella</taxon>
    </lineage>
</organism>
<dbReference type="EMBL" id="CP139960">
    <property type="protein sequence ID" value="WQD36466.1"/>
    <property type="molecule type" value="Genomic_DNA"/>
</dbReference>
<dbReference type="InterPro" id="IPR036909">
    <property type="entry name" value="Cyt_c-like_dom_sf"/>
</dbReference>
<evidence type="ECO:0000256" key="1">
    <source>
        <dbReference type="SAM" id="SignalP"/>
    </source>
</evidence>
<proteinExistence type="predicted"/>
<evidence type="ECO:0008006" key="4">
    <source>
        <dbReference type="Google" id="ProtNLM"/>
    </source>
</evidence>
<keyword evidence="3" id="KW-1185">Reference proteome</keyword>
<dbReference type="RefSeq" id="WP_114790101.1">
    <property type="nucleotide sequence ID" value="NZ_CP139960.1"/>
</dbReference>
<evidence type="ECO:0000313" key="3">
    <source>
        <dbReference type="Proteomes" id="UP001325680"/>
    </source>
</evidence>